<gene>
    <name evidence="3" type="ORF">MVEN_00145200</name>
</gene>
<feature type="compositionally biased region" description="Low complexity" evidence="1">
    <location>
        <begin position="164"/>
        <end position="191"/>
    </location>
</feature>
<feature type="region of interest" description="Disordered" evidence="1">
    <location>
        <begin position="84"/>
        <end position="191"/>
    </location>
</feature>
<protein>
    <submittedName>
        <fullName evidence="3">Uncharacterized protein</fullName>
    </submittedName>
</protein>
<dbReference type="Proteomes" id="UP000620124">
    <property type="component" value="Unassembled WGS sequence"/>
</dbReference>
<evidence type="ECO:0000256" key="1">
    <source>
        <dbReference type="SAM" id="MobiDB-lite"/>
    </source>
</evidence>
<reference evidence="3" key="1">
    <citation type="submission" date="2020-05" db="EMBL/GenBank/DDBJ databases">
        <title>Mycena genomes resolve the evolution of fungal bioluminescence.</title>
        <authorList>
            <person name="Tsai I.J."/>
        </authorList>
    </citation>
    <scope>NUCLEOTIDE SEQUENCE</scope>
    <source>
        <strain evidence="3">CCC161011</strain>
    </source>
</reference>
<dbReference type="EMBL" id="JACAZI010000002">
    <property type="protein sequence ID" value="KAF7368251.1"/>
    <property type="molecule type" value="Genomic_DNA"/>
</dbReference>
<dbReference type="OrthoDB" id="3059701at2759"/>
<proteinExistence type="predicted"/>
<keyword evidence="4" id="KW-1185">Reference proteome</keyword>
<evidence type="ECO:0000313" key="3">
    <source>
        <dbReference type="EMBL" id="KAF7368251.1"/>
    </source>
</evidence>
<feature type="compositionally biased region" description="Polar residues" evidence="1">
    <location>
        <begin position="88"/>
        <end position="97"/>
    </location>
</feature>
<sequence length="208" mass="19910">MRATTLSALLLLAASHAAALAISRRADIQCPPTDKTGGALTATGPAVDDPGFITCTYQGSAGLCTYFPADGSFSSGGSNCPKGIAQDPSVTTDSSSIVGAATPPPVSAPPSTPTPTVSPSAPPPPPVSSPPAPSSPSAVPPPVSSPSVPSPPSSPPASAPPPTSSSNSGGAQSQTQTQSPAPSQTGGARGLGVSMGLVLGVVGLVVLL</sequence>
<keyword evidence="2" id="KW-0732">Signal</keyword>
<evidence type="ECO:0000256" key="2">
    <source>
        <dbReference type="SAM" id="SignalP"/>
    </source>
</evidence>
<name>A0A8H6Z0R0_9AGAR</name>
<evidence type="ECO:0000313" key="4">
    <source>
        <dbReference type="Proteomes" id="UP000620124"/>
    </source>
</evidence>
<feature type="chain" id="PRO_5034061100" evidence="2">
    <location>
        <begin position="20"/>
        <end position="208"/>
    </location>
</feature>
<dbReference type="AlphaFoldDB" id="A0A8H6Z0R0"/>
<feature type="compositionally biased region" description="Pro residues" evidence="1">
    <location>
        <begin position="120"/>
        <end position="163"/>
    </location>
</feature>
<accession>A0A8H6Z0R0</accession>
<feature type="compositionally biased region" description="Pro residues" evidence="1">
    <location>
        <begin position="102"/>
        <end position="113"/>
    </location>
</feature>
<feature type="signal peptide" evidence="2">
    <location>
        <begin position="1"/>
        <end position="19"/>
    </location>
</feature>
<organism evidence="3 4">
    <name type="scientific">Mycena venus</name>
    <dbReference type="NCBI Taxonomy" id="2733690"/>
    <lineage>
        <taxon>Eukaryota</taxon>
        <taxon>Fungi</taxon>
        <taxon>Dikarya</taxon>
        <taxon>Basidiomycota</taxon>
        <taxon>Agaricomycotina</taxon>
        <taxon>Agaricomycetes</taxon>
        <taxon>Agaricomycetidae</taxon>
        <taxon>Agaricales</taxon>
        <taxon>Marasmiineae</taxon>
        <taxon>Mycenaceae</taxon>
        <taxon>Mycena</taxon>
    </lineage>
</organism>
<comment type="caution">
    <text evidence="3">The sequence shown here is derived from an EMBL/GenBank/DDBJ whole genome shotgun (WGS) entry which is preliminary data.</text>
</comment>